<name>A0ACC0W8U1_9STRA</name>
<evidence type="ECO:0000313" key="1">
    <source>
        <dbReference type="EMBL" id="KAI9914446.1"/>
    </source>
</evidence>
<gene>
    <name evidence="1" type="ORF">PsorP6_007587</name>
</gene>
<accession>A0ACC0W8U1</accession>
<dbReference type="EMBL" id="CM047582">
    <property type="protein sequence ID" value="KAI9914446.1"/>
    <property type="molecule type" value="Genomic_DNA"/>
</dbReference>
<protein>
    <submittedName>
        <fullName evidence="1">Uncharacterized protein</fullName>
    </submittedName>
</protein>
<comment type="caution">
    <text evidence="1">The sequence shown here is derived from an EMBL/GenBank/DDBJ whole genome shotgun (WGS) entry which is preliminary data.</text>
</comment>
<organism evidence="1 2">
    <name type="scientific">Peronosclerospora sorghi</name>
    <dbReference type="NCBI Taxonomy" id="230839"/>
    <lineage>
        <taxon>Eukaryota</taxon>
        <taxon>Sar</taxon>
        <taxon>Stramenopiles</taxon>
        <taxon>Oomycota</taxon>
        <taxon>Peronosporomycetes</taxon>
        <taxon>Peronosporales</taxon>
        <taxon>Peronosporaceae</taxon>
        <taxon>Peronosclerospora</taxon>
    </lineage>
</organism>
<evidence type="ECO:0000313" key="2">
    <source>
        <dbReference type="Proteomes" id="UP001163321"/>
    </source>
</evidence>
<sequence length="156" mass="16827">MRRGSAKKTKPRQPHLGAQSRSHGKCQESFVTPSPPVLALLSALTVDEDVTVRSSLMQSMVNGSSPSSHVTKPLASLVELWDLALFQEHQQQLKVCPRDEVRFSIAADGRVVLTVLKGVPFEDDAMQNHVGTLKSSHRDGTVSSNVSTLLTVSLGG</sequence>
<proteinExistence type="predicted"/>
<keyword evidence="2" id="KW-1185">Reference proteome</keyword>
<reference evidence="1 2" key="1">
    <citation type="journal article" date="2022" name="bioRxiv">
        <title>The genome of the oomycete Peronosclerospora sorghi, a cosmopolitan pathogen of maize and sorghum, is inflated with dispersed pseudogenes.</title>
        <authorList>
            <person name="Fletcher K."/>
            <person name="Martin F."/>
            <person name="Isakeit T."/>
            <person name="Cavanaugh K."/>
            <person name="Magill C."/>
            <person name="Michelmore R."/>
        </authorList>
    </citation>
    <scope>NUCLEOTIDE SEQUENCE [LARGE SCALE GENOMIC DNA]</scope>
    <source>
        <strain evidence="1">P6</strain>
    </source>
</reference>
<dbReference type="Proteomes" id="UP001163321">
    <property type="component" value="Chromosome 3"/>
</dbReference>